<proteinExistence type="predicted"/>
<gene>
    <name evidence="1" type="ORF">D6D10_07931</name>
</gene>
<comment type="caution">
    <text evidence="1">The sequence shown here is derived from an EMBL/GenBank/DDBJ whole genome shotgun (WGS) entry which is preliminary data.</text>
</comment>
<reference evidence="1 2" key="1">
    <citation type="submission" date="2018-10" db="EMBL/GenBank/DDBJ databases">
        <title>Fifty Aureobasidium pullulans genomes reveal a recombining polyextremotolerant generalist.</title>
        <authorList>
            <person name="Gostincar C."/>
            <person name="Turk M."/>
            <person name="Zajc J."/>
            <person name="Gunde-Cimerman N."/>
        </authorList>
    </citation>
    <scope>NUCLEOTIDE SEQUENCE [LARGE SCALE GENOMIC DNA]</scope>
    <source>
        <strain evidence="1 2">EXF-9785</strain>
    </source>
</reference>
<protein>
    <submittedName>
        <fullName evidence="1">Uncharacterized protein</fullName>
    </submittedName>
</protein>
<organism evidence="1 2">
    <name type="scientific">Aureobasidium pullulans</name>
    <name type="common">Black yeast</name>
    <name type="synonym">Pullularia pullulans</name>
    <dbReference type="NCBI Taxonomy" id="5580"/>
    <lineage>
        <taxon>Eukaryota</taxon>
        <taxon>Fungi</taxon>
        <taxon>Dikarya</taxon>
        <taxon>Ascomycota</taxon>
        <taxon>Pezizomycotina</taxon>
        <taxon>Dothideomycetes</taxon>
        <taxon>Dothideomycetidae</taxon>
        <taxon>Dothideales</taxon>
        <taxon>Saccotheciaceae</taxon>
        <taxon>Aureobasidium</taxon>
    </lineage>
</organism>
<dbReference type="Proteomes" id="UP000308953">
    <property type="component" value="Unassembled WGS sequence"/>
</dbReference>
<dbReference type="AlphaFoldDB" id="A0A4S9EF45"/>
<dbReference type="EMBL" id="QZAV01000246">
    <property type="protein sequence ID" value="THX33091.1"/>
    <property type="molecule type" value="Genomic_DNA"/>
</dbReference>
<evidence type="ECO:0000313" key="2">
    <source>
        <dbReference type="Proteomes" id="UP000308953"/>
    </source>
</evidence>
<name>A0A4S9EF45_AURPU</name>
<evidence type="ECO:0000313" key="1">
    <source>
        <dbReference type="EMBL" id="THX33091.1"/>
    </source>
</evidence>
<accession>A0A4S9EF45</accession>
<sequence length="525" mass="57877">MASWNPLPDSAHDLRSHLAAFAVVAGISHMTNTPDTVVGWLSIVVPTVGLTTLISQATVVTDMLDPFHDARSMAYLGAWSQRQPQFPFYKIVKPPPLGPVLAAHREGGFCGLKTVHLSRVPQGQAGLAGWAVLLSVVHQEAIKTSRTSSADSELESDIVRPGKGVELKDLGSGNWSNLKTTPLIRRGTSACVTLNRATLITMLALTNARPVYHHSDAAGHRVAYGCYSGQWRIDWPLGGPAIIHFEAHDSHSAGTDVYPSSFERRVAPCMELMAGIVSSKSNPTFKVAFSGRKRPGRYILKFVPKGFPGAHSGRHLYNMLGGRVYEVDWLRADLLQPHDPDPEDTLKLILDSTETDKKVEMFVGKEEQKVLAQALDFFPWSSLSYSIHRGLRDILVAFSKSRMNRHRAELANILHNAVKQHATELETKGWESKFVSDYMADMAAAAVSAGKGDSGDSVRMVTDIAMCIAQTSDAKKLDVTEFWTSEREILGTMDVVALVKCFILEWSTDFDYQMYHDLPLTMEFA</sequence>